<protein>
    <submittedName>
        <fullName evidence="1">Uncharacterized protein</fullName>
    </submittedName>
</protein>
<gene>
    <name evidence="1" type="ORF">PIB30_029543</name>
</gene>
<proteinExistence type="predicted"/>
<sequence length="195" mass="21291">MASKIFTTKSPINLAQKGSYPPPSLCDIALQICSCNNTSVAPLTLSVSLFSTASPASATSLVGTIENHRAFHLSSPPWLFICWLNCAPLYLSQPLPLLRTDALPCSSVLHYSSNHCPLSPVKLGSLVTGFIFRRKQFLGIIKNWREPCGKNCNTDDEKHAAGRWKSCVSEKHHTCKRNIPKAAASHQGLLGSLQY</sequence>
<dbReference type="Proteomes" id="UP001341840">
    <property type="component" value="Unassembled WGS sequence"/>
</dbReference>
<evidence type="ECO:0000313" key="1">
    <source>
        <dbReference type="EMBL" id="MED6170291.1"/>
    </source>
</evidence>
<organism evidence="1 2">
    <name type="scientific">Stylosanthes scabra</name>
    <dbReference type="NCBI Taxonomy" id="79078"/>
    <lineage>
        <taxon>Eukaryota</taxon>
        <taxon>Viridiplantae</taxon>
        <taxon>Streptophyta</taxon>
        <taxon>Embryophyta</taxon>
        <taxon>Tracheophyta</taxon>
        <taxon>Spermatophyta</taxon>
        <taxon>Magnoliopsida</taxon>
        <taxon>eudicotyledons</taxon>
        <taxon>Gunneridae</taxon>
        <taxon>Pentapetalae</taxon>
        <taxon>rosids</taxon>
        <taxon>fabids</taxon>
        <taxon>Fabales</taxon>
        <taxon>Fabaceae</taxon>
        <taxon>Papilionoideae</taxon>
        <taxon>50 kb inversion clade</taxon>
        <taxon>dalbergioids sensu lato</taxon>
        <taxon>Dalbergieae</taxon>
        <taxon>Pterocarpus clade</taxon>
        <taxon>Stylosanthes</taxon>
    </lineage>
</organism>
<name>A0ABU6VDE8_9FABA</name>
<keyword evidence="2" id="KW-1185">Reference proteome</keyword>
<dbReference type="EMBL" id="JASCZI010151155">
    <property type="protein sequence ID" value="MED6170291.1"/>
    <property type="molecule type" value="Genomic_DNA"/>
</dbReference>
<accession>A0ABU6VDE8</accession>
<comment type="caution">
    <text evidence="1">The sequence shown here is derived from an EMBL/GenBank/DDBJ whole genome shotgun (WGS) entry which is preliminary data.</text>
</comment>
<evidence type="ECO:0000313" key="2">
    <source>
        <dbReference type="Proteomes" id="UP001341840"/>
    </source>
</evidence>
<reference evidence="1 2" key="1">
    <citation type="journal article" date="2023" name="Plants (Basel)">
        <title>Bridging the Gap: Combining Genomics and Transcriptomics Approaches to Understand Stylosanthes scabra, an Orphan Legume from the Brazilian Caatinga.</title>
        <authorList>
            <person name="Ferreira-Neto J.R.C."/>
            <person name="da Silva M.D."/>
            <person name="Binneck E."/>
            <person name="de Melo N.F."/>
            <person name="da Silva R.H."/>
            <person name="de Melo A.L.T.M."/>
            <person name="Pandolfi V."/>
            <person name="Bustamante F.O."/>
            <person name="Brasileiro-Vidal A.C."/>
            <person name="Benko-Iseppon A.M."/>
        </authorList>
    </citation>
    <scope>NUCLEOTIDE SEQUENCE [LARGE SCALE GENOMIC DNA]</scope>
    <source>
        <tissue evidence="1">Leaves</tissue>
    </source>
</reference>